<name>A0A086JUK8_TOXGO</name>
<feature type="compositionally biased region" description="Low complexity" evidence="1">
    <location>
        <begin position="847"/>
        <end position="871"/>
    </location>
</feature>
<feature type="compositionally biased region" description="Basic and acidic residues" evidence="1">
    <location>
        <begin position="1029"/>
        <end position="1074"/>
    </location>
</feature>
<feature type="compositionally biased region" description="Basic and acidic residues" evidence="1">
    <location>
        <begin position="1003"/>
        <end position="1012"/>
    </location>
</feature>
<feature type="region of interest" description="Disordered" evidence="1">
    <location>
        <begin position="641"/>
        <end position="1149"/>
    </location>
</feature>
<feature type="compositionally biased region" description="Low complexity" evidence="1">
    <location>
        <begin position="643"/>
        <end position="652"/>
    </location>
</feature>
<protein>
    <submittedName>
        <fullName evidence="2">Uncharacterized protein</fullName>
    </submittedName>
</protein>
<dbReference type="Proteomes" id="UP000028837">
    <property type="component" value="Unassembled WGS sequence"/>
</dbReference>
<feature type="compositionally biased region" description="Basic and acidic residues" evidence="1">
    <location>
        <begin position="1524"/>
        <end position="1570"/>
    </location>
</feature>
<gene>
    <name evidence="2" type="ORF">TGDOM2_214130</name>
</gene>
<feature type="compositionally biased region" description="Basic and acidic residues" evidence="1">
    <location>
        <begin position="354"/>
        <end position="416"/>
    </location>
</feature>
<feature type="compositionally biased region" description="Basic and acidic residues" evidence="1">
    <location>
        <begin position="1452"/>
        <end position="1489"/>
    </location>
</feature>
<feature type="compositionally biased region" description="Polar residues" evidence="1">
    <location>
        <begin position="1134"/>
        <end position="1144"/>
    </location>
</feature>
<dbReference type="EMBL" id="AHZU02001145">
    <property type="protein sequence ID" value="KFG35826.1"/>
    <property type="molecule type" value="Genomic_DNA"/>
</dbReference>
<feature type="compositionally biased region" description="Low complexity" evidence="1">
    <location>
        <begin position="445"/>
        <end position="528"/>
    </location>
</feature>
<feature type="compositionally biased region" description="Low complexity" evidence="1">
    <location>
        <begin position="543"/>
        <end position="554"/>
    </location>
</feature>
<feature type="compositionally biased region" description="Low complexity" evidence="1">
    <location>
        <begin position="785"/>
        <end position="827"/>
    </location>
</feature>
<feature type="region of interest" description="Disordered" evidence="1">
    <location>
        <begin position="1176"/>
        <end position="1244"/>
    </location>
</feature>
<feature type="compositionally biased region" description="Basic and acidic residues" evidence="1">
    <location>
        <begin position="202"/>
        <end position="269"/>
    </location>
</feature>
<feature type="compositionally biased region" description="Basic and acidic residues" evidence="1">
    <location>
        <begin position="318"/>
        <end position="328"/>
    </location>
</feature>
<feature type="compositionally biased region" description="Basic and acidic residues" evidence="1">
    <location>
        <begin position="733"/>
        <end position="744"/>
    </location>
</feature>
<organism evidence="2 3">
    <name type="scientific">Toxoplasma gondii GAB2-2007-GAL-DOM2</name>
    <dbReference type="NCBI Taxonomy" id="1130820"/>
    <lineage>
        <taxon>Eukaryota</taxon>
        <taxon>Sar</taxon>
        <taxon>Alveolata</taxon>
        <taxon>Apicomplexa</taxon>
        <taxon>Conoidasida</taxon>
        <taxon>Coccidia</taxon>
        <taxon>Eucoccidiorida</taxon>
        <taxon>Eimeriorina</taxon>
        <taxon>Sarcocystidae</taxon>
        <taxon>Toxoplasma</taxon>
    </lineage>
</organism>
<feature type="region of interest" description="Disordered" evidence="1">
    <location>
        <begin position="1"/>
        <end position="555"/>
    </location>
</feature>
<sequence length="1638" mass="176346">MAKTRRCGGKTPEHEVSIHPKRQTESLNRTKRTRDSEKASHRHKSASYCSSTSFPTSPSCSSCTSSSSSSSSSSNSSSSSSCSSSSSSSSYSFSSSSSSLSFSSSSSLSSLSSSCDSPVTASLSPLEPRRSPRLARSRPSPSSPLCSASPLSAACSASCLSPRSSVASSPHSSVSASPAKASGASSAPRAAPASARRSRRERKSEMAERQEEEVKEKDTKEPKKNSHKDKEGRGEDKNKGTRKADKNKGEEREDKNAGVEREHERRRLEEEEEGGTLEQASKRLRLRCSLSSSEDSACVSRRTATDLPQSFPGSAVMAKREETKETPRCHQAAEGCAATAPPAGDRERRRRMKKVEDGGEEGARGREKQTEKEEAVGERNSHAHKDREKNMREEPTENDAKPIAERAPEKHRKDAASKSIAAEKAIHSRGHASLLKTERHTIVASSVRLSPPPSHSSSPRSVSSPSSSSSTSSSSPSPQRYASPSPSSPRSASPSPSLRSAPCASSSSASSSLASSSPSSSSAVSLRPNETPPVREGRGQDRAVSSSPASTVVSTRERYPGALLQNLRALQKSLLATKNQLLQKLQAKTNSTLALPSPPSSCASALLPPFNAHSSTGLSHSLSPLSQFSAINRSRLAARRVRLSPPSSVSPVKRQGLVGSGETEDAASVRGAAGTRSQRPASTALGYKRESPTAAVSPASGDATSAEQSRASRAEIPRDRRSASRLKRAARSGRSEKRDNHHLESLCQKPGAAVIDVEELESEAELQKHEKRPSATHAHVDFPGSSSSSCSPRLFTTPATTPLAPGGLLSSSSSSSSSSSLSSLESSAPERRLKSLPSPHSSSVRLACSPSHSSSVSASRAASSQPPSSASLHVDASLLHPAGALGPVSVSSPSLSPAKVLAGSSPASSPYLCMQQEPRIRFSLKKPAGSPLSVSAEHHRRREALEREAEEGEIIELSPPSRKISAVSCTPLGARTLPRGEGHGVPAKSKREKRGDAASSQQHGERDRERNGQCKPVRGIQRALGETQLFHRPEEGTRSGEHPRSEGEWRHREQSPRHVLVNREDLTRVERERTTQVAAQNSSRGLSARLHGEIQSAFSPGSGASPSHLRRALPASADEASEAGISPFSPPPQRTAQSDSSPFQDVSVSLSPSRLSSTFASASPLIPQSLSTASVPGYTRAFKPHRSPSRREERGEGAAARRQPSQEAEGNNLESGENGERGDRSSFVETAPFPGDGRAHHSGALEAERFRKEVGRMPCSDGDVRKNAESGEVSSLCAFSGEAESTLTMILTSLYAAFVSAATRARIDLSVLFTAFDEAFMRPRRRERRREKVRASSTLSPRSSSSSVSPERRSRSKRKSREYRSSFLRDRTTFKTKRSSQEKGNSARRSSGRERGTRVPRRGESGDQGRRERQAGKERGQGLNDSSTSEEQDEGENVSYSCHIASVGCGTKARERGENAKRGRGERRTVERNGDVNSEEKERREKLDSLPRNAGDVEGSSSEHQETDNELRISNRERGRKRGREGSPPRRGDRGEETRKETTDRKTSLEEQENERAQERVGDTEEKIDAKNECEADGFQVRKDWEETLNSGDFYSHLGGEGYLLGFQMEASARKNGMSFIEKLRALKRFKGKPLLGK</sequence>
<feature type="region of interest" description="Disordered" evidence="1">
    <location>
        <begin position="1325"/>
        <end position="1439"/>
    </location>
</feature>
<dbReference type="VEuPathDB" id="ToxoDB:TGDOM2_214130"/>
<proteinExistence type="predicted"/>
<evidence type="ECO:0000313" key="2">
    <source>
        <dbReference type="EMBL" id="KFG35826.1"/>
    </source>
</evidence>
<feature type="compositionally biased region" description="Low complexity" evidence="1">
    <location>
        <begin position="1197"/>
        <end position="1216"/>
    </location>
</feature>
<reference evidence="2 3" key="1">
    <citation type="submission" date="2014-02" db="EMBL/GenBank/DDBJ databases">
        <authorList>
            <person name="Sibley D."/>
            <person name="Venepally P."/>
            <person name="Karamycheva S."/>
            <person name="Hadjithomas M."/>
            <person name="Khan A."/>
            <person name="Brunk B."/>
            <person name="Roos D."/>
            <person name="Caler E."/>
            <person name="Lorenzi H."/>
        </authorList>
    </citation>
    <scope>NUCLEOTIDE SEQUENCE [LARGE SCALE GENOMIC DNA]</scope>
    <source>
        <strain evidence="2 3">GAB2-2007-GAL-DOM2</strain>
    </source>
</reference>
<accession>A0A086JUK8</accession>
<feature type="compositionally biased region" description="Basic and acidic residues" evidence="1">
    <location>
        <begin position="1391"/>
        <end position="1420"/>
    </location>
</feature>
<feature type="compositionally biased region" description="Low complexity" evidence="1">
    <location>
        <begin position="883"/>
        <end position="902"/>
    </location>
</feature>
<feature type="compositionally biased region" description="Basic and acidic residues" evidence="1">
    <location>
        <begin position="1501"/>
        <end position="1517"/>
    </location>
</feature>
<feature type="region of interest" description="Disordered" evidence="1">
    <location>
        <begin position="1452"/>
        <end position="1570"/>
    </location>
</feature>
<feature type="compositionally biased region" description="Low complexity" evidence="1">
    <location>
        <begin position="137"/>
        <end position="195"/>
    </location>
</feature>
<comment type="caution">
    <text evidence="2">The sequence shown here is derived from an EMBL/GenBank/DDBJ whole genome shotgun (WGS) entry which is preliminary data.</text>
</comment>
<feature type="compositionally biased region" description="Basic and acidic residues" evidence="1">
    <location>
        <begin position="11"/>
        <end position="24"/>
    </location>
</feature>
<feature type="compositionally biased region" description="Basic and acidic residues" evidence="1">
    <location>
        <begin position="710"/>
        <end position="722"/>
    </location>
</feature>
<evidence type="ECO:0000256" key="1">
    <source>
        <dbReference type="SAM" id="MobiDB-lite"/>
    </source>
</evidence>
<feature type="compositionally biased region" description="Polar residues" evidence="1">
    <location>
        <begin position="1075"/>
        <end position="1085"/>
    </location>
</feature>
<evidence type="ECO:0000313" key="3">
    <source>
        <dbReference type="Proteomes" id="UP000028837"/>
    </source>
</evidence>
<dbReference type="OrthoDB" id="10541715at2759"/>
<feature type="compositionally biased region" description="Basic and acidic residues" evidence="1">
    <location>
        <begin position="1362"/>
        <end position="1373"/>
    </location>
</feature>
<feature type="compositionally biased region" description="Low complexity" evidence="1">
    <location>
        <begin position="332"/>
        <end position="343"/>
    </location>
</feature>
<feature type="compositionally biased region" description="Low complexity" evidence="1">
    <location>
        <begin position="1096"/>
        <end position="1107"/>
    </location>
</feature>
<feature type="compositionally biased region" description="Low complexity" evidence="1">
    <location>
        <begin position="1335"/>
        <end position="1349"/>
    </location>
</feature>
<feature type="compositionally biased region" description="Low complexity" evidence="1">
    <location>
        <begin position="46"/>
        <end position="126"/>
    </location>
</feature>